<evidence type="ECO:0000313" key="17">
    <source>
        <dbReference type="EMBL" id="EIT70326.1"/>
    </source>
</evidence>
<comment type="catalytic activity">
    <reaction evidence="14">
        <text>adenosine(2503) in 23S rRNA + 2 reduced [2Fe-2S]-[ferredoxin] + 2 S-adenosyl-L-methionine = 2-methyladenosine(2503) in 23S rRNA + 5'-deoxyadenosine + L-methionine + 2 oxidized [2Fe-2S]-[ferredoxin] + S-adenosyl-L-homocysteine</text>
        <dbReference type="Rhea" id="RHEA:42916"/>
        <dbReference type="Rhea" id="RHEA-COMP:10000"/>
        <dbReference type="Rhea" id="RHEA-COMP:10001"/>
        <dbReference type="Rhea" id="RHEA-COMP:10152"/>
        <dbReference type="Rhea" id="RHEA-COMP:10282"/>
        <dbReference type="ChEBI" id="CHEBI:17319"/>
        <dbReference type="ChEBI" id="CHEBI:33737"/>
        <dbReference type="ChEBI" id="CHEBI:33738"/>
        <dbReference type="ChEBI" id="CHEBI:57844"/>
        <dbReference type="ChEBI" id="CHEBI:57856"/>
        <dbReference type="ChEBI" id="CHEBI:59789"/>
        <dbReference type="ChEBI" id="CHEBI:74411"/>
        <dbReference type="ChEBI" id="CHEBI:74497"/>
        <dbReference type="EC" id="2.1.1.192"/>
    </reaction>
</comment>
<dbReference type="SFLD" id="SFLDS00029">
    <property type="entry name" value="Radical_SAM"/>
    <property type="match status" value="1"/>
</dbReference>
<dbReference type="InterPro" id="IPR058240">
    <property type="entry name" value="rSAM_sf"/>
</dbReference>
<evidence type="ECO:0000256" key="13">
    <source>
        <dbReference type="ARBA" id="ARBA00023157"/>
    </source>
</evidence>
<proteinExistence type="inferred from homology"/>
<dbReference type="SFLD" id="SFLDG01062">
    <property type="entry name" value="methyltransferase_(Class_A)"/>
    <property type="match status" value="1"/>
</dbReference>
<keyword evidence="5 14" id="KW-0698">rRNA processing</keyword>
<feature type="region of interest" description="Disordered" evidence="15">
    <location>
        <begin position="138"/>
        <end position="164"/>
    </location>
</feature>
<dbReference type="EC" id="2.1.1.192" evidence="14"/>
<evidence type="ECO:0000256" key="14">
    <source>
        <dbReference type="HAMAP-Rule" id="MF_01849"/>
    </source>
</evidence>
<dbReference type="PIRSF" id="PIRSF006004">
    <property type="entry name" value="CHP00048"/>
    <property type="match status" value="1"/>
</dbReference>
<dbReference type="AlphaFoldDB" id="I8I2Y1"/>
<dbReference type="InterPro" id="IPR013785">
    <property type="entry name" value="Aldolase_TIM"/>
</dbReference>
<evidence type="ECO:0000256" key="9">
    <source>
        <dbReference type="ARBA" id="ARBA00022694"/>
    </source>
</evidence>
<evidence type="ECO:0000313" key="18">
    <source>
        <dbReference type="Proteomes" id="UP000003704"/>
    </source>
</evidence>
<evidence type="ECO:0000256" key="15">
    <source>
        <dbReference type="SAM" id="MobiDB-lite"/>
    </source>
</evidence>
<evidence type="ECO:0000256" key="2">
    <source>
        <dbReference type="ARBA" id="ARBA00007544"/>
    </source>
</evidence>
<feature type="active site" description="S-methylcysteine intermediate" evidence="14">
    <location>
        <position position="410"/>
    </location>
</feature>
<organism evidence="17 18">
    <name type="scientific">Hydrocarboniphaga effusa AP103</name>
    <dbReference type="NCBI Taxonomy" id="1172194"/>
    <lineage>
        <taxon>Bacteria</taxon>
        <taxon>Pseudomonadati</taxon>
        <taxon>Pseudomonadota</taxon>
        <taxon>Gammaproteobacteria</taxon>
        <taxon>Nevskiales</taxon>
        <taxon>Nevskiaceae</taxon>
        <taxon>Hydrocarboniphaga</taxon>
    </lineage>
</organism>
<feature type="binding site" evidence="14">
    <location>
        <position position="367"/>
    </location>
    <ligand>
        <name>S-adenosyl-L-methionine</name>
        <dbReference type="ChEBI" id="CHEBI:59789"/>
    </ligand>
</feature>
<dbReference type="Proteomes" id="UP000003704">
    <property type="component" value="Unassembled WGS sequence"/>
</dbReference>
<dbReference type="CDD" id="cd01335">
    <property type="entry name" value="Radical_SAM"/>
    <property type="match status" value="1"/>
</dbReference>
<evidence type="ECO:0000256" key="1">
    <source>
        <dbReference type="ARBA" id="ARBA00004496"/>
    </source>
</evidence>
<dbReference type="NCBIfam" id="TIGR00048">
    <property type="entry name" value="rRNA_mod_RlmN"/>
    <property type="match status" value="1"/>
</dbReference>
<keyword evidence="8 14" id="KW-0949">S-adenosyl-L-methionine</keyword>
<name>I8I2Y1_9GAMM</name>
<dbReference type="Pfam" id="PF21016">
    <property type="entry name" value="RlmN_N"/>
    <property type="match status" value="1"/>
</dbReference>
<dbReference type="InterPro" id="IPR004383">
    <property type="entry name" value="rRNA_lsu_MTrfase_RlmN/Cfr"/>
</dbReference>
<evidence type="ECO:0000256" key="3">
    <source>
        <dbReference type="ARBA" id="ARBA00022485"/>
    </source>
</evidence>
<dbReference type="PROSITE" id="PS51918">
    <property type="entry name" value="RADICAL_SAM"/>
    <property type="match status" value="1"/>
</dbReference>
<dbReference type="InterPro" id="IPR048641">
    <property type="entry name" value="RlmN_N"/>
</dbReference>
<dbReference type="STRING" id="1172194.WQQ_04630"/>
<dbReference type="GO" id="GO:0005737">
    <property type="term" value="C:cytoplasm"/>
    <property type="evidence" value="ECO:0007669"/>
    <property type="project" value="UniProtKB-SubCell"/>
</dbReference>
<keyword evidence="10 14" id="KW-0479">Metal-binding</keyword>
<feature type="binding site" evidence="14">
    <location>
        <begin position="235"/>
        <end position="236"/>
    </location>
    <ligand>
        <name>S-adenosyl-L-methionine</name>
        <dbReference type="ChEBI" id="CHEBI:59789"/>
    </ligand>
</feature>
<dbReference type="PANTHER" id="PTHR30544:SF5">
    <property type="entry name" value="RADICAL SAM CORE DOMAIN-CONTAINING PROTEIN"/>
    <property type="match status" value="1"/>
</dbReference>
<dbReference type="RefSeq" id="WP_007183422.1">
    <property type="nucleotide sequence ID" value="NZ_AKGD01000001.1"/>
</dbReference>
<dbReference type="GO" id="GO:0070475">
    <property type="term" value="P:rRNA base methylation"/>
    <property type="evidence" value="ECO:0007669"/>
    <property type="project" value="UniProtKB-UniRule"/>
</dbReference>
<evidence type="ECO:0000256" key="5">
    <source>
        <dbReference type="ARBA" id="ARBA00022552"/>
    </source>
</evidence>
<dbReference type="GO" id="GO:0051539">
    <property type="term" value="F:4 iron, 4 sulfur cluster binding"/>
    <property type="evidence" value="ECO:0007669"/>
    <property type="project" value="UniProtKB-UniRule"/>
</dbReference>
<keyword evidence="13 14" id="KW-1015">Disulfide bond</keyword>
<evidence type="ECO:0000256" key="8">
    <source>
        <dbReference type="ARBA" id="ARBA00022691"/>
    </source>
</evidence>
<comment type="function">
    <text evidence="14">Specifically methylates position 2 of adenine 2503 in 23S rRNA and position 2 of adenine 37 in tRNAs. m2A2503 modification seems to play a crucial role in the proofreading step occurring at the peptidyl transferase center and thus would serve to optimize ribosomal fidelity.</text>
</comment>
<feature type="binding site" evidence="14">
    <location>
        <begin position="289"/>
        <end position="291"/>
    </location>
    <ligand>
        <name>S-adenosyl-L-methionine</name>
        <dbReference type="ChEBI" id="CHEBI:59789"/>
    </ligand>
</feature>
<dbReference type="GO" id="GO:0019843">
    <property type="term" value="F:rRNA binding"/>
    <property type="evidence" value="ECO:0007669"/>
    <property type="project" value="UniProtKB-UniRule"/>
</dbReference>
<keyword evidence="6 14" id="KW-0489">Methyltransferase</keyword>
<keyword evidence="4 14" id="KW-0963">Cytoplasm</keyword>
<evidence type="ECO:0000256" key="7">
    <source>
        <dbReference type="ARBA" id="ARBA00022679"/>
    </source>
</evidence>
<comment type="caution">
    <text evidence="14">Lacks conserved residue(s) required for the propagation of feature annotation.</text>
</comment>
<evidence type="ECO:0000256" key="11">
    <source>
        <dbReference type="ARBA" id="ARBA00023004"/>
    </source>
</evidence>
<dbReference type="GO" id="GO:0046872">
    <property type="term" value="F:metal ion binding"/>
    <property type="evidence" value="ECO:0007669"/>
    <property type="project" value="UniProtKB-KW"/>
</dbReference>
<keyword evidence="18" id="KW-1185">Reference proteome</keyword>
<comment type="catalytic activity">
    <reaction evidence="14">
        <text>adenosine(37) in tRNA + 2 reduced [2Fe-2S]-[ferredoxin] + 2 S-adenosyl-L-methionine = 2-methyladenosine(37) in tRNA + 5'-deoxyadenosine + L-methionine + 2 oxidized [2Fe-2S]-[ferredoxin] + S-adenosyl-L-homocysteine</text>
        <dbReference type="Rhea" id="RHEA:43332"/>
        <dbReference type="Rhea" id="RHEA-COMP:10000"/>
        <dbReference type="Rhea" id="RHEA-COMP:10001"/>
        <dbReference type="Rhea" id="RHEA-COMP:10162"/>
        <dbReference type="Rhea" id="RHEA-COMP:10485"/>
        <dbReference type="ChEBI" id="CHEBI:17319"/>
        <dbReference type="ChEBI" id="CHEBI:33737"/>
        <dbReference type="ChEBI" id="CHEBI:33738"/>
        <dbReference type="ChEBI" id="CHEBI:57844"/>
        <dbReference type="ChEBI" id="CHEBI:57856"/>
        <dbReference type="ChEBI" id="CHEBI:59789"/>
        <dbReference type="ChEBI" id="CHEBI:74411"/>
        <dbReference type="ChEBI" id="CHEBI:74497"/>
        <dbReference type="EC" id="2.1.1.192"/>
    </reaction>
</comment>
<feature type="binding site" evidence="14">
    <location>
        <position position="182"/>
    </location>
    <ligand>
        <name>[4Fe-4S] cluster</name>
        <dbReference type="ChEBI" id="CHEBI:49883"/>
        <note>4Fe-4S-S-AdoMet</note>
    </ligand>
</feature>
<evidence type="ECO:0000256" key="4">
    <source>
        <dbReference type="ARBA" id="ARBA00022490"/>
    </source>
</evidence>
<sequence>MKDEVVQAVTTEDAAQALRSSRRSAASGRINLFGLDREQLRAVFADMGEKPYRADQIMQWIYRRGVDSFDAMSNVSKDLRTRMQERFEIRHPELLAEQLSQDGTRKWVLKLDGGNAIETVFIPEGDFESRLERVAPQRFKPSVSDESDASSAAESGTTRSAVSDKSDKRYRGTLCISSQVGCAMDCSFCSTAQQGLNRNLTTAEVIAQVWFAAKTLGGDFQNERVISNVVFMGMGEPLANYGQVMPAIGILQDDFGFGLSKRRVTVSTSGLVPFMDRLRADCDTALAVSLHAPNDELRNRLVPINRKYPIAELMAACRRYTAGKERKMHIVYEYVMLDGVNDAPEHARQLAKLLAGMPAKVNLIPFNPFPEAQYKRSKPEAIKRFADILREKHIMTTTRRTRGDDIDAACGQLVGRVQSKQKQRLRDVGVRVEAAVPPGGR</sequence>
<keyword evidence="3 14" id="KW-0004">4Fe-4S</keyword>
<feature type="binding site" evidence="14">
    <location>
        <position position="267"/>
    </location>
    <ligand>
        <name>S-adenosyl-L-methionine</name>
        <dbReference type="ChEBI" id="CHEBI:59789"/>
    </ligand>
</feature>
<keyword evidence="12 14" id="KW-0411">Iron-sulfur</keyword>
<feature type="domain" description="Radical SAM core" evidence="16">
    <location>
        <begin position="168"/>
        <end position="404"/>
    </location>
</feature>
<dbReference type="GO" id="GO:0002935">
    <property type="term" value="F:tRNA (adenine(37)-C2)-methyltransferase activity"/>
    <property type="evidence" value="ECO:0007669"/>
    <property type="project" value="UniProtKB-UniRule"/>
</dbReference>
<evidence type="ECO:0000256" key="10">
    <source>
        <dbReference type="ARBA" id="ARBA00022723"/>
    </source>
</evidence>
<dbReference type="Pfam" id="PF04055">
    <property type="entry name" value="Radical_SAM"/>
    <property type="match status" value="1"/>
</dbReference>
<evidence type="ECO:0000256" key="12">
    <source>
        <dbReference type="ARBA" id="ARBA00023014"/>
    </source>
</evidence>
<evidence type="ECO:0000259" key="16">
    <source>
        <dbReference type="PROSITE" id="PS51918"/>
    </source>
</evidence>
<dbReference type="InterPro" id="IPR027492">
    <property type="entry name" value="RNA_MTrfase_RlmN"/>
</dbReference>
<evidence type="ECO:0000256" key="6">
    <source>
        <dbReference type="ARBA" id="ARBA00022603"/>
    </source>
</evidence>
<keyword evidence="9 14" id="KW-0819">tRNA processing</keyword>
<dbReference type="PANTHER" id="PTHR30544">
    <property type="entry name" value="23S RRNA METHYLTRANSFERASE"/>
    <property type="match status" value="1"/>
</dbReference>
<dbReference type="PATRIC" id="fig|1172194.4.peg.441"/>
<feature type="binding site" evidence="14">
    <location>
        <position position="186"/>
    </location>
    <ligand>
        <name>[4Fe-4S] cluster</name>
        <dbReference type="ChEBI" id="CHEBI:49883"/>
        <note>4Fe-4S-S-AdoMet</note>
    </ligand>
</feature>
<gene>
    <name evidence="14" type="primary">rlmN</name>
    <name evidence="17" type="ORF">WQQ_04630</name>
</gene>
<comment type="miscellaneous">
    <text evidence="14">Reaction proceeds by a ping-pong mechanism involving intermediate methylation of a conserved cysteine residue.</text>
</comment>
<feature type="binding site" evidence="14">
    <location>
        <position position="189"/>
    </location>
    <ligand>
        <name>[4Fe-4S] cluster</name>
        <dbReference type="ChEBI" id="CHEBI:49883"/>
        <note>4Fe-4S-S-AdoMet</note>
    </ligand>
</feature>
<dbReference type="GO" id="GO:0070040">
    <property type="term" value="F:rRNA (adenine(2503)-C2-)-methyltransferase activity"/>
    <property type="evidence" value="ECO:0007669"/>
    <property type="project" value="UniProtKB-UniRule"/>
</dbReference>
<dbReference type="GO" id="GO:0000049">
    <property type="term" value="F:tRNA binding"/>
    <property type="evidence" value="ECO:0007669"/>
    <property type="project" value="UniProtKB-UniRule"/>
</dbReference>
<reference evidence="17 18" key="1">
    <citation type="journal article" date="2012" name="J. Bacteriol.">
        <title>Genome Sequence of n-Alkane-Degrading Hydrocarboniphaga effusa Strain AP103T (ATCC BAA-332T).</title>
        <authorList>
            <person name="Chang H.K."/>
            <person name="Zylstra G.J."/>
            <person name="Chae J.C."/>
        </authorList>
    </citation>
    <scope>NUCLEOTIDE SEQUENCE [LARGE SCALE GENOMIC DNA]</scope>
    <source>
        <strain evidence="17 18">AP103</strain>
    </source>
</reference>
<dbReference type="SUPFAM" id="SSF102114">
    <property type="entry name" value="Radical SAM enzymes"/>
    <property type="match status" value="1"/>
</dbReference>
<dbReference type="Gene3D" id="3.20.20.70">
    <property type="entry name" value="Aldolase class I"/>
    <property type="match status" value="1"/>
</dbReference>
<dbReference type="EMBL" id="AKGD01000001">
    <property type="protein sequence ID" value="EIT70326.1"/>
    <property type="molecule type" value="Genomic_DNA"/>
</dbReference>
<dbReference type="FunFam" id="1.10.150.530:FF:000003">
    <property type="entry name" value="Dual-specificity RNA methyltransferase RlmN"/>
    <property type="match status" value="1"/>
</dbReference>
<keyword evidence="7 14" id="KW-0808">Transferase</keyword>
<dbReference type="SFLD" id="SFLDF00275">
    <property type="entry name" value="adenosine_C2_methyltransferase"/>
    <property type="match status" value="1"/>
</dbReference>
<accession>I8I2Y1</accession>
<keyword evidence="11 14" id="KW-0408">Iron</keyword>
<dbReference type="OrthoDB" id="9793973at2"/>
<comment type="similarity">
    <text evidence="2 14">Belongs to the radical SAM superfamily. RlmN family.</text>
</comment>
<comment type="caution">
    <text evidence="17">The sequence shown here is derived from an EMBL/GenBank/DDBJ whole genome shotgun (WGS) entry which is preliminary data.</text>
</comment>
<dbReference type="GO" id="GO:0030488">
    <property type="term" value="P:tRNA methylation"/>
    <property type="evidence" value="ECO:0007669"/>
    <property type="project" value="UniProtKB-UniRule"/>
</dbReference>
<protein>
    <recommendedName>
        <fullName evidence="14">Dual-specificity RNA methyltransferase RlmN</fullName>
        <ecNumber evidence="14">2.1.1.192</ecNumber>
    </recommendedName>
    <alternativeName>
        <fullName evidence="14">23S rRNA (adenine(2503)-C(2))-methyltransferase</fullName>
    </alternativeName>
    <alternativeName>
        <fullName evidence="14">23S rRNA m2A2503 methyltransferase</fullName>
    </alternativeName>
    <alternativeName>
        <fullName evidence="14">Ribosomal RNA large subunit methyltransferase N</fullName>
    </alternativeName>
    <alternativeName>
        <fullName evidence="14">tRNA (adenine(37)-C(2))-methyltransferase</fullName>
    </alternativeName>
    <alternativeName>
        <fullName evidence="14">tRNA m2A37 methyltransferase</fullName>
    </alternativeName>
</protein>
<dbReference type="InterPro" id="IPR007197">
    <property type="entry name" value="rSAM"/>
</dbReference>
<comment type="subcellular location">
    <subcellularLocation>
        <location evidence="1 14">Cytoplasm</location>
    </subcellularLocation>
</comment>
<dbReference type="HAMAP" id="MF_01849">
    <property type="entry name" value="RNA_methyltr_RlmN"/>
    <property type="match status" value="1"/>
</dbReference>
<dbReference type="Gene3D" id="1.10.150.530">
    <property type="match status" value="1"/>
</dbReference>
<feature type="active site" description="Proton acceptor" evidence="14">
    <location>
        <position position="118"/>
    </location>
</feature>
<dbReference type="InterPro" id="IPR040072">
    <property type="entry name" value="Methyltransferase_A"/>
</dbReference>
<comment type="cofactor">
    <cofactor evidence="14">
        <name>[4Fe-4S] cluster</name>
        <dbReference type="ChEBI" id="CHEBI:49883"/>
    </cofactor>
    <text evidence="14">Binds 1 [4Fe-4S] cluster. The cluster is coordinated with 3 cysteines and an exchangeable S-adenosyl-L-methionine.</text>
</comment>